<dbReference type="Gene3D" id="3.30.420.10">
    <property type="entry name" value="Ribonuclease H-like superfamily/Ribonuclease H"/>
    <property type="match status" value="1"/>
</dbReference>
<dbReference type="InterPro" id="IPR017964">
    <property type="entry name" value="DNA-dir_DNA_pol_B_CS"/>
</dbReference>
<gene>
    <name evidence="10" type="primary">polB</name>
    <name evidence="10" type="ORF">GCM10011396_45610</name>
</gene>
<dbReference type="CDD" id="cd05537">
    <property type="entry name" value="POLBc_Pol_II"/>
    <property type="match status" value="1"/>
</dbReference>
<dbReference type="SUPFAM" id="SSF56672">
    <property type="entry name" value="DNA/RNA polymerases"/>
    <property type="match status" value="1"/>
</dbReference>
<dbReference type="PROSITE" id="PS00116">
    <property type="entry name" value="DNA_POLYMERASE_B"/>
    <property type="match status" value="1"/>
</dbReference>
<dbReference type="GO" id="GO:0045004">
    <property type="term" value="P:DNA replication proofreading"/>
    <property type="evidence" value="ECO:0007669"/>
    <property type="project" value="TreeGrafter"/>
</dbReference>
<reference evidence="10" key="2">
    <citation type="submission" date="2020-09" db="EMBL/GenBank/DDBJ databases">
        <authorList>
            <person name="Sun Q."/>
            <person name="Zhou Y."/>
        </authorList>
    </citation>
    <scope>NUCLEOTIDE SEQUENCE</scope>
    <source>
        <strain evidence="10">CGMCC 1.10998</strain>
    </source>
</reference>
<evidence type="ECO:0000256" key="6">
    <source>
        <dbReference type="ARBA" id="ARBA00049244"/>
    </source>
</evidence>
<dbReference type="Gene3D" id="1.10.132.60">
    <property type="entry name" value="DNA polymerase family B, C-terminal domain"/>
    <property type="match status" value="1"/>
</dbReference>
<dbReference type="GO" id="GO:0000166">
    <property type="term" value="F:nucleotide binding"/>
    <property type="evidence" value="ECO:0007669"/>
    <property type="project" value="InterPro"/>
</dbReference>
<evidence type="ECO:0000313" key="11">
    <source>
        <dbReference type="Proteomes" id="UP000637423"/>
    </source>
</evidence>
<keyword evidence="4 7" id="KW-0239">DNA-directed DNA polymerase</keyword>
<sequence length="761" mass="86510">MTDDGPRKILLRAQTSVAFAKAAQGAAIEPLLSRIPGVKLQDLPLKTFHQEPVLGVYCKQYKQLLRLEKTLKENGIPMFEADVRPAERYLMERFITASVQIEGGQPDGMTILDCKLKPDIDYRPTLKMVSLDIETSAHEDLYSIAVEGCGDRRVFMIGPAPGEQPALDFALEYCDGPQELIEKLNAWFVEYDPDVIAGWSLIQFDLRVLQKQADKFKVPLLLGREGRPTEWRQHGTRKGHLFAPTPGRMVIDGIEALRSANWTFPSFSLENVSQTMLGEGKSIDNPYDRMDEIERRFHQDKTALARYNLKDCELVTRIFAKAKLLEFLIERANVTGLQADHFGGSIAAFSHHYLPRMHREGYVAPNTGEIAASSYPGGFVMDSQPGLYDSVMVLDYKSLYASIIRTFLVDPIGLAEGAVATDAVTTVPGPKGTLFSRDKHCLPAIVAEIWRRRDIAKQQKNEPLSQTLKLLMNSFSGVLGASDCRFFNPDLVSAITLRGHEIMKQTRLLVEAQGYDVIYGDTDSIFVSLKQRHSEPDALKIGQGLAENINQWWKQSLKENLGLESWLDLEVDTHYQRFFMPTIRGEEYGSKKRYAGLVTTPSGKEEIVFRGLENVRSDWTPLAQRFQQELLMRIFKSEPYQDFVRDYAHKTLKGEFDDQLVYRKRLRRRLDEYQTHVPPHVRAARLADEFNQKRHRPLQYQNGGWINYVITLSGPEPLEIIGSRIDYDHYLNRQLKPIADAILTPMNDSFSNLTTAQASLF</sequence>
<dbReference type="InterPro" id="IPR023211">
    <property type="entry name" value="DNA_pol_palm_dom_sf"/>
</dbReference>
<dbReference type="Pfam" id="PF22587">
    <property type="entry name" value="DNApolII_insertion"/>
    <property type="match status" value="1"/>
</dbReference>
<dbReference type="Pfam" id="PF00136">
    <property type="entry name" value="DNA_pol_B"/>
    <property type="match status" value="1"/>
</dbReference>
<dbReference type="NCBIfam" id="NF004421">
    <property type="entry name" value="PRK05762.1-2"/>
    <property type="match status" value="1"/>
</dbReference>
<dbReference type="EMBL" id="BMED01000005">
    <property type="protein sequence ID" value="GGC93188.1"/>
    <property type="molecule type" value="Genomic_DNA"/>
</dbReference>
<comment type="catalytic activity">
    <reaction evidence="6 7">
        <text>DNA(n) + a 2'-deoxyribonucleoside 5'-triphosphate = DNA(n+1) + diphosphate</text>
        <dbReference type="Rhea" id="RHEA:22508"/>
        <dbReference type="Rhea" id="RHEA-COMP:17339"/>
        <dbReference type="Rhea" id="RHEA-COMP:17340"/>
        <dbReference type="ChEBI" id="CHEBI:33019"/>
        <dbReference type="ChEBI" id="CHEBI:61560"/>
        <dbReference type="ChEBI" id="CHEBI:173112"/>
        <dbReference type="EC" id="2.7.7.7"/>
    </reaction>
</comment>
<dbReference type="InterPro" id="IPR012337">
    <property type="entry name" value="RNaseH-like_sf"/>
</dbReference>
<evidence type="ECO:0000259" key="9">
    <source>
        <dbReference type="Pfam" id="PF22587"/>
    </source>
</evidence>
<dbReference type="GO" id="GO:0009432">
    <property type="term" value="P:SOS response"/>
    <property type="evidence" value="ECO:0007669"/>
    <property type="project" value="TreeGrafter"/>
</dbReference>
<keyword evidence="7" id="KW-0235">DNA replication</keyword>
<name>A0A916XRP1_9BURK</name>
<dbReference type="PANTHER" id="PTHR10322:SF23">
    <property type="entry name" value="DNA POLYMERASE DELTA CATALYTIC SUBUNIT"/>
    <property type="match status" value="1"/>
</dbReference>
<dbReference type="GO" id="GO:0008296">
    <property type="term" value="F:3'-5'-DNA exonuclease activity"/>
    <property type="evidence" value="ECO:0007669"/>
    <property type="project" value="TreeGrafter"/>
</dbReference>
<dbReference type="InterPro" id="IPR043502">
    <property type="entry name" value="DNA/RNA_pol_sf"/>
</dbReference>
<evidence type="ECO:0000256" key="7">
    <source>
        <dbReference type="RuleBase" id="RU000442"/>
    </source>
</evidence>
<dbReference type="InterPro" id="IPR006172">
    <property type="entry name" value="DNA-dir_DNA_pol_B"/>
</dbReference>
<dbReference type="FunFam" id="3.30.420.10:FF:000052">
    <property type="entry name" value="DNA polymerase"/>
    <property type="match status" value="1"/>
</dbReference>
<evidence type="ECO:0000256" key="2">
    <source>
        <dbReference type="ARBA" id="ARBA00022679"/>
    </source>
</evidence>
<reference evidence="10" key="1">
    <citation type="journal article" date="2014" name="Int. J. Syst. Evol. Microbiol.">
        <title>Complete genome sequence of Corynebacterium casei LMG S-19264T (=DSM 44701T), isolated from a smear-ripened cheese.</title>
        <authorList>
            <consortium name="US DOE Joint Genome Institute (JGI-PGF)"/>
            <person name="Walter F."/>
            <person name="Albersmeier A."/>
            <person name="Kalinowski J."/>
            <person name="Ruckert C."/>
        </authorList>
    </citation>
    <scope>NUCLEOTIDE SEQUENCE</scope>
    <source>
        <strain evidence="10">CGMCC 1.10998</strain>
    </source>
</reference>
<evidence type="ECO:0000256" key="3">
    <source>
        <dbReference type="ARBA" id="ARBA00022695"/>
    </source>
</evidence>
<dbReference type="InterPro" id="IPR050240">
    <property type="entry name" value="DNA_pol_type-B"/>
</dbReference>
<keyword evidence="11" id="KW-1185">Reference proteome</keyword>
<dbReference type="FunFam" id="1.10.132.60:FF:000008">
    <property type="entry name" value="DNA polymerase"/>
    <property type="match status" value="1"/>
</dbReference>
<dbReference type="NCBIfam" id="NF004422">
    <property type="entry name" value="PRK05762.1-4"/>
    <property type="match status" value="1"/>
</dbReference>
<dbReference type="PANTHER" id="PTHR10322">
    <property type="entry name" value="DNA POLYMERASE CATALYTIC SUBUNIT"/>
    <property type="match status" value="1"/>
</dbReference>
<evidence type="ECO:0000256" key="5">
    <source>
        <dbReference type="ARBA" id="ARBA00023125"/>
    </source>
</evidence>
<dbReference type="InterPro" id="IPR006134">
    <property type="entry name" value="DNA-dir_DNA_pol_B_multi_dom"/>
</dbReference>
<dbReference type="SUPFAM" id="SSF53098">
    <property type="entry name" value="Ribonuclease H-like"/>
    <property type="match status" value="1"/>
</dbReference>
<dbReference type="InterPro" id="IPR036397">
    <property type="entry name" value="RNaseH_sf"/>
</dbReference>
<evidence type="ECO:0000256" key="1">
    <source>
        <dbReference type="ARBA" id="ARBA00005755"/>
    </source>
</evidence>
<dbReference type="InterPro" id="IPR055208">
    <property type="entry name" value="PolB_insertion"/>
</dbReference>
<dbReference type="CDD" id="cd05784">
    <property type="entry name" value="DNA_polB_II_exo"/>
    <property type="match status" value="1"/>
</dbReference>
<keyword evidence="3 7" id="KW-0548">Nucleotidyltransferase</keyword>
<dbReference type="InterPro" id="IPR042087">
    <property type="entry name" value="DNA_pol_B_thumb"/>
</dbReference>
<organism evidence="10 11">
    <name type="scientific">Undibacterium terreum</name>
    <dbReference type="NCBI Taxonomy" id="1224302"/>
    <lineage>
        <taxon>Bacteria</taxon>
        <taxon>Pseudomonadati</taxon>
        <taxon>Pseudomonadota</taxon>
        <taxon>Betaproteobacteria</taxon>
        <taxon>Burkholderiales</taxon>
        <taxon>Oxalobacteraceae</taxon>
        <taxon>Undibacterium</taxon>
    </lineage>
</organism>
<dbReference type="Gene3D" id="6.10.140.1130">
    <property type="match status" value="1"/>
</dbReference>
<dbReference type="FunFam" id="3.90.1600.10:FF:000030">
    <property type="entry name" value="DNA polymerase II"/>
    <property type="match status" value="2"/>
</dbReference>
<dbReference type="EC" id="2.7.7.7" evidence="7"/>
<evidence type="ECO:0000256" key="4">
    <source>
        <dbReference type="ARBA" id="ARBA00022932"/>
    </source>
</evidence>
<evidence type="ECO:0000259" key="8">
    <source>
        <dbReference type="Pfam" id="PF00136"/>
    </source>
</evidence>
<proteinExistence type="inferred from homology"/>
<dbReference type="GO" id="GO:0003887">
    <property type="term" value="F:DNA-directed DNA polymerase activity"/>
    <property type="evidence" value="ECO:0007669"/>
    <property type="project" value="UniProtKB-KW"/>
</dbReference>
<dbReference type="Gene3D" id="3.90.1600.10">
    <property type="entry name" value="Palm domain of DNA polymerase"/>
    <property type="match status" value="2"/>
</dbReference>
<feature type="domain" description="DNA polymerase II insertion" evidence="9">
    <location>
        <begin position="16"/>
        <end position="76"/>
    </location>
</feature>
<keyword evidence="2 7" id="KW-0808">Transferase</keyword>
<accession>A0A916XRP1</accession>
<dbReference type="SMART" id="SM00486">
    <property type="entry name" value="POLBc"/>
    <property type="match status" value="1"/>
</dbReference>
<protein>
    <recommendedName>
        <fullName evidence="7">DNA polymerase</fullName>
        <ecNumber evidence="7">2.7.7.7</ecNumber>
    </recommendedName>
</protein>
<evidence type="ECO:0000313" key="10">
    <source>
        <dbReference type="EMBL" id="GGC93188.1"/>
    </source>
</evidence>
<dbReference type="GO" id="GO:0003677">
    <property type="term" value="F:DNA binding"/>
    <property type="evidence" value="ECO:0007669"/>
    <property type="project" value="UniProtKB-KW"/>
</dbReference>
<comment type="similarity">
    <text evidence="1 7">Belongs to the DNA polymerase type-B family.</text>
</comment>
<comment type="caution">
    <text evidence="10">The sequence shown here is derived from an EMBL/GenBank/DDBJ whole genome shotgun (WGS) entry which is preliminary data.</text>
</comment>
<keyword evidence="5 7" id="KW-0238">DNA-binding</keyword>
<dbReference type="AlphaFoldDB" id="A0A916XRP1"/>
<dbReference type="Gene3D" id="3.30.70.2250">
    <property type="match status" value="1"/>
</dbReference>
<dbReference type="Proteomes" id="UP000637423">
    <property type="component" value="Unassembled WGS sequence"/>
</dbReference>
<dbReference type="PRINTS" id="PR00106">
    <property type="entry name" value="DNAPOLB"/>
</dbReference>
<feature type="domain" description="DNA-directed DNA polymerase family B multifunctional" evidence="8">
    <location>
        <begin position="354"/>
        <end position="714"/>
    </location>
</feature>